<evidence type="ECO:0000313" key="1">
    <source>
        <dbReference type="EMBL" id="TMQ63851.1"/>
    </source>
</evidence>
<sequence>MPVTIPMALHIEPTMSPGALRGGPGGRVTVGGTIKAGGFGARLTYRRVERGTSLPLEETSSERIALLHDRSLSIQPQALDWAEVGRPPDLWIQYVGGGSPLAPRTRLGRCDQGPFDLNPSLPLNLFVDAMVVRGEVFDLNPISDLAMSGDVSIRSGIRARLTLSPSDSSGVDAGQQEAAVEVPLVPDDTIIHLPPRPLRSPLGRDSWIYLAFLDGIGQITGGESLLGRAQPGLAEMQNGCVTASTSTVAPAYPVH</sequence>
<dbReference type="AlphaFoldDB" id="A0A538TJQ8"/>
<evidence type="ECO:0000313" key="2">
    <source>
        <dbReference type="Proteomes" id="UP000317691"/>
    </source>
</evidence>
<name>A0A538TJQ8_UNCEI</name>
<dbReference type="Proteomes" id="UP000317691">
    <property type="component" value="Unassembled WGS sequence"/>
</dbReference>
<protein>
    <submittedName>
        <fullName evidence="1">Uncharacterized protein</fullName>
    </submittedName>
</protein>
<organism evidence="1 2">
    <name type="scientific">Eiseniibacteriota bacterium</name>
    <dbReference type="NCBI Taxonomy" id="2212470"/>
    <lineage>
        <taxon>Bacteria</taxon>
        <taxon>Candidatus Eiseniibacteriota</taxon>
    </lineage>
</organism>
<proteinExistence type="predicted"/>
<comment type="caution">
    <text evidence="1">The sequence shown here is derived from an EMBL/GenBank/DDBJ whole genome shotgun (WGS) entry which is preliminary data.</text>
</comment>
<accession>A0A538TJQ8</accession>
<reference evidence="1 2" key="1">
    <citation type="journal article" date="2019" name="Nat. Microbiol.">
        <title>Mediterranean grassland soil C-N compound turnover is dependent on rainfall and depth, and is mediated by genomically divergent microorganisms.</title>
        <authorList>
            <person name="Diamond S."/>
            <person name="Andeer P.F."/>
            <person name="Li Z."/>
            <person name="Crits-Christoph A."/>
            <person name="Burstein D."/>
            <person name="Anantharaman K."/>
            <person name="Lane K.R."/>
            <person name="Thomas B.C."/>
            <person name="Pan C."/>
            <person name="Northen T.R."/>
            <person name="Banfield J.F."/>
        </authorList>
    </citation>
    <scope>NUCLEOTIDE SEQUENCE [LARGE SCALE GENOMIC DNA]</scope>
    <source>
        <strain evidence="1">WS_9</strain>
    </source>
</reference>
<dbReference type="EMBL" id="VBOZ01000029">
    <property type="protein sequence ID" value="TMQ63851.1"/>
    <property type="molecule type" value="Genomic_DNA"/>
</dbReference>
<gene>
    <name evidence="1" type="ORF">E6K79_09445</name>
</gene>